<dbReference type="EMBL" id="CT573071">
    <property type="protein sequence ID" value="CAJ75413.1"/>
    <property type="molecule type" value="Genomic_DNA"/>
</dbReference>
<organism evidence="2">
    <name type="scientific">Kuenenia stuttgartiensis</name>
    <dbReference type="NCBI Taxonomy" id="174633"/>
    <lineage>
        <taxon>Bacteria</taxon>
        <taxon>Pseudomonadati</taxon>
        <taxon>Planctomycetota</taxon>
        <taxon>Candidatus Brocadiia</taxon>
        <taxon>Candidatus Brocadiales</taxon>
        <taxon>Candidatus Brocadiaceae</taxon>
        <taxon>Candidatus Kuenenia</taxon>
    </lineage>
</organism>
<keyword evidence="1" id="KW-0812">Transmembrane</keyword>
<keyword evidence="1" id="KW-0472">Membrane</keyword>
<reference evidence="2" key="1">
    <citation type="journal article" date="2006" name="Nature">
        <title>Deciphering the evolution and metabolism of an anammox bacterium from a community genome.</title>
        <authorList>
            <person name="Strous M."/>
            <person name="Pelletier E."/>
            <person name="Mangenot S."/>
            <person name="Rattei T."/>
            <person name="Lehner A."/>
            <person name="Taylor M.W."/>
            <person name="Horn M."/>
            <person name="Daims H."/>
            <person name="Bartol-Mavel D."/>
            <person name="Wincker P."/>
            <person name="Barbe V."/>
            <person name="Fonknechten N."/>
            <person name="Vallenet D."/>
            <person name="Segurens B."/>
            <person name="Schenowitz-Truong C."/>
            <person name="Medigue C."/>
            <person name="Collingro A."/>
            <person name="Snel B."/>
            <person name="Dutilh B.E."/>
            <person name="OpDenCamp H.J.M."/>
            <person name="vanDerDrift C."/>
            <person name="Cirpus I."/>
            <person name="vanDePas-Schoonen K.T."/>
            <person name="Harhangi H.R."/>
            <person name="vanNiftrik L."/>
            <person name="Schmid M."/>
            <person name="Keltjens J."/>
            <person name="vanDeVossenberg J."/>
            <person name="Kartal B."/>
            <person name="Meier H."/>
            <person name="Frishman D."/>
            <person name="Huynen M.A."/>
            <person name="Mewes H."/>
            <person name="Weissenbach J."/>
            <person name="Jetten M.S.M."/>
            <person name="Wagner M."/>
            <person name="LePaslier D."/>
        </authorList>
    </citation>
    <scope>NUCLEOTIDE SEQUENCE</scope>
</reference>
<evidence type="ECO:0000313" key="2">
    <source>
        <dbReference type="EMBL" id="CAJ75413.1"/>
    </source>
</evidence>
<evidence type="ECO:0000256" key="1">
    <source>
        <dbReference type="SAM" id="Phobius"/>
    </source>
</evidence>
<gene>
    <name evidence="2" type="ORF">kuste4651</name>
</gene>
<accession>Q1Q5Y1</accession>
<name>Q1Q5Y1_KUEST</name>
<dbReference type="AlphaFoldDB" id="Q1Q5Y1"/>
<sequence>MGNAPFRTSHFVFHVVICFGFVLNFMLCYSQTNMILEIWR</sequence>
<reference evidence="2" key="2">
    <citation type="submission" date="2006-01" db="EMBL/GenBank/DDBJ databases">
        <authorList>
            <person name="Genoscope"/>
        </authorList>
    </citation>
    <scope>NUCLEOTIDE SEQUENCE</scope>
</reference>
<protein>
    <submittedName>
        <fullName evidence="2">Uncharacterized protein</fullName>
    </submittedName>
</protein>
<keyword evidence="1" id="KW-1133">Transmembrane helix</keyword>
<feature type="transmembrane region" description="Helical" evidence="1">
    <location>
        <begin position="12"/>
        <end position="30"/>
    </location>
</feature>
<proteinExistence type="predicted"/>